<organism evidence="4 5">
    <name type="scientific">Manganibacter manganicus</name>
    <dbReference type="NCBI Taxonomy" id="1873176"/>
    <lineage>
        <taxon>Bacteria</taxon>
        <taxon>Pseudomonadati</taxon>
        <taxon>Pseudomonadota</taxon>
        <taxon>Alphaproteobacteria</taxon>
        <taxon>Hyphomicrobiales</taxon>
        <taxon>Phyllobacteriaceae</taxon>
        <taxon>Manganibacter</taxon>
    </lineage>
</organism>
<dbReference type="Pfam" id="PF01569">
    <property type="entry name" value="PAP2"/>
    <property type="match status" value="1"/>
</dbReference>
<feature type="transmembrane region" description="Helical" evidence="2">
    <location>
        <begin position="152"/>
        <end position="175"/>
    </location>
</feature>
<feature type="compositionally biased region" description="Basic and acidic residues" evidence="1">
    <location>
        <begin position="244"/>
        <end position="254"/>
    </location>
</feature>
<feature type="domain" description="Phosphatidic acid phosphatase type 2/haloperoxidase" evidence="3">
    <location>
        <begin position="106"/>
        <end position="219"/>
    </location>
</feature>
<feature type="region of interest" description="Disordered" evidence="1">
    <location>
        <begin position="244"/>
        <end position="268"/>
    </location>
</feature>
<accession>A0A1V8RUJ5</accession>
<comment type="caution">
    <text evidence="4">The sequence shown here is derived from an EMBL/GenBank/DDBJ whole genome shotgun (WGS) entry which is preliminary data.</text>
</comment>
<dbReference type="Proteomes" id="UP000191905">
    <property type="component" value="Unassembled WGS sequence"/>
</dbReference>
<evidence type="ECO:0000313" key="5">
    <source>
        <dbReference type="Proteomes" id="UP000191905"/>
    </source>
</evidence>
<dbReference type="SUPFAM" id="SSF48317">
    <property type="entry name" value="Acid phosphatase/Vanadium-dependent haloperoxidase"/>
    <property type="match status" value="1"/>
</dbReference>
<keyword evidence="2" id="KW-0812">Transmembrane</keyword>
<dbReference type="EMBL" id="MDET01000006">
    <property type="protein sequence ID" value="OQM76689.1"/>
    <property type="molecule type" value="Genomic_DNA"/>
</dbReference>
<evidence type="ECO:0000259" key="3">
    <source>
        <dbReference type="SMART" id="SM00014"/>
    </source>
</evidence>
<feature type="transmembrane region" description="Helical" evidence="2">
    <location>
        <begin position="24"/>
        <end position="42"/>
    </location>
</feature>
<evidence type="ECO:0000313" key="4">
    <source>
        <dbReference type="EMBL" id="OQM76689.1"/>
    </source>
</evidence>
<feature type="transmembrane region" description="Helical" evidence="2">
    <location>
        <begin position="104"/>
        <end position="128"/>
    </location>
</feature>
<proteinExistence type="predicted"/>
<feature type="transmembrane region" description="Helical" evidence="2">
    <location>
        <begin position="206"/>
        <end position="227"/>
    </location>
</feature>
<dbReference type="AlphaFoldDB" id="A0A1V8RUJ5"/>
<dbReference type="InterPro" id="IPR000326">
    <property type="entry name" value="PAP2/HPO"/>
</dbReference>
<keyword evidence="2" id="KW-1133">Transmembrane helix</keyword>
<dbReference type="PANTHER" id="PTHR14969">
    <property type="entry name" value="SPHINGOSINE-1-PHOSPHATE PHOSPHOHYDROLASE"/>
    <property type="match status" value="1"/>
</dbReference>
<name>A0A1V8RUJ5_9HYPH</name>
<dbReference type="InterPro" id="IPR036938">
    <property type="entry name" value="PAP2/HPO_sf"/>
</dbReference>
<dbReference type="STRING" id="1873176.BFN67_13620"/>
<sequence>MRRPISIVHRRFERRPPLYPPTPWLSWALAVLLLAGICVVLLDDAAGRYWQHWPSPLKVFAEETTPLGLGKWYLLPPLAWLMVANQIDWNSLSRERLVAAYNRTCLSFFVLIAVGLPGLATLGIKLLVGRERPFDYQDVGILSFHPFKLSPLYASFPSGHSTTVGAVAGVIMLLCPRWKYGVMLAAVWIASTRVLLGAHYPSDAVTGFGLGLGLSIMTAQVFARLGFLFRQTSASLPVLRRSMRAREHSQDGPRQDAAATDAVLPERG</sequence>
<keyword evidence="2" id="KW-0472">Membrane</keyword>
<evidence type="ECO:0000256" key="1">
    <source>
        <dbReference type="SAM" id="MobiDB-lite"/>
    </source>
</evidence>
<evidence type="ECO:0000256" key="2">
    <source>
        <dbReference type="SAM" id="Phobius"/>
    </source>
</evidence>
<gene>
    <name evidence="4" type="ORF">BFN67_13620</name>
</gene>
<reference evidence="4 5" key="1">
    <citation type="journal article" date="2016" name="Int. J. Syst. Evol. Microbiol.">
        <title>Pseudaminobacter manganicus sp. nov., isolated from sludge of a manganese mine.</title>
        <authorList>
            <person name="Li J."/>
            <person name="Huang J."/>
            <person name="Liao S."/>
            <person name="Wang G."/>
        </authorList>
    </citation>
    <scope>NUCLEOTIDE SEQUENCE [LARGE SCALE GENOMIC DNA]</scope>
    <source>
        <strain evidence="4 5">JH-7</strain>
    </source>
</reference>
<dbReference type="Gene3D" id="1.20.144.10">
    <property type="entry name" value="Phosphatidic acid phosphatase type 2/haloperoxidase"/>
    <property type="match status" value="1"/>
</dbReference>
<protein>
    <recommendedName>
        <fullName evidence="3">Phosphatidic acid phosphatase type 2/haloperoxidase domain-containing protein</fullName>
    </recommendedName>
</protein>
<dbReference type="SMART" id="SM00014">
    <property type="entry name" value="acidPPc"/>
    <property type="match status" value="1"/>
</dbReference>
<keyword evidence="5" id="KW-1185">Reference proteome</keyword>
<dbReference type="PANTHER" id="PTHR14969:SF13">
    <property type="entry name" value="AT30094P"/>
    <property type="match status" value="1"/>
</dbReference>
<feature type="transmembrane region" description="Helical" evidence="2">
    <location>
        <begin position="182"/>
        <end position="200"/>
    </location>
</feature>